<evidence type="ECO:0000313" key="7">
    <source>
        <dbReference type="EMBL" id="MFC1851183.1"/>
    </source>
</evidence>
<dbReference type="PANTHER" id="PTHR16305">
    <property type="entry name" value="TESTICULAR SOLUBLE ADENYLYL CYCLASE"/>
    <property type="match status" value="1"/>
</dbReference>
<dbReference type="SUPFAM" id="SSF56112">
    <property type="entry name" value="Protein kinase-like (PK-like)"/>
    <property type="match status" value="1"/>
</dbReference>
<evidence type="ECO:0000256" key="5">
    <source>
        <dbReference type="SAM" id="MobiDB-lite"/>
    </source>
</evidence>
<reference evidence="7 8" key="1">
    <citation type="submission" date="2024-09" db="EMBL/GenBank/DDBJ databases">
        <title>Laminarin stimulates single cell rates of sulfate reduction while oxygen inhibits transcriptomic activity in coastal marine sediment.</title>
        <authorList>
            <person name="Lindsay M."/>
            <person name="Orcutt B."/>
            <person name="Emerson D."/>
            <person name="Stepanauskas R."/>
            <person name="D'Angelo T."/>
        </authorList>
    </citation>
    <scope>NUCLEOTIDE SEQUENCE [LARGE SCALE GENOMIC DNA]</scope>
    <source>
        <strain evidence="7">SAG AM-311-K15</strain>
    </source>
</reference>
<dbReference type="InterPro" id="IPR027417">
    <property type="entry name" value="P-loop_NTPase"/>
</dbReference>
<dbReference type="CDD" id="cd14014">
    <property type="entry name" value="STKc_PknB_like"/>
    <property type="match status" value="1"/>
</dbReference>
<feature type="binding site" evidence="4">
    <location>
        <position position="40"/>
    </location>
    <ligand>
        <name>ATP</name>
        <dbReference type="ChEBI" id="CHEBI:30616"/>
    </ligand>
</feature>
<proteinExistence type="predicted"/>
<dbReference type="Gene3D" id="1.10.510.10">
    <property type="entry name" value="Transferase(Phosphotransferase) domain 1"/>
    <property type="match status" value="1"/>
</dbReference>
<evidence type="ECO:0000256" key="1">
    <source>
        <dbReference type="ARBA" id="ARBA00022741"/>
    </source>
</evidence>
<name>A0ABV6YY98_UNCC1</name>
<sequence>MFSIGDSIGPYRLETTLGRGGMGVVYQAVHESSSHKVALKTITLAQTGFFQGIRREIHALARLKHTGIVRIIDHGSHKGFPWYAMEFLEGVTFRNYLGGKVGEDRSTDKSSRNKTVATNVLEFEHTEKTKPFYSGFERPQPATDVADFMSGEQSHGAPEATPDQGEREIATGQESLSILSQVCDALAYLHGEGIVHKDVKPDNILITTQATPVIIDFGMMVQLYRQFSRDTLSLGLEQAGTIHYMAPEQIRGDQLDARVDLYAVGCILYEFLTGHPPFISPQRRDILLAHLTRECVPPNKLRKNVPDELNDLCLRLLAKDPRQRIGFADSVAAILRRYSPKKRSASNGGISYSYLYRPSFIGRKKQLETLNNCLNTLPEGAGCLALIAGESGVGKTRLLIEFGKYAEKQNIVLFTAECTERSNQPLQPFRHLLLNLADRCKELGQAETQRLFGSELRVISAYQDQLQTVPGFEESPIPVELPVEAAVNRVFQALQRIISLLASQDFTVLIFDDLQWADDLTTSFLSDCLDQHLFRKTPLIIVGAYRLEEKNKGIERLVADAEVVNIQLERMSAPALEILIRDMLAMAHAPEVLSSNLLMLSEGNPFFVAEYLRTAVDQKMLQRDQWGQWQIVLAEKTKLSHQNSDLLPLPGTLRELVTRRLAGLSGPTLALAQMASVVGREMSYLLLHTILSRDEDLFYNAINELFKSHILESISDDSVRFVHHKTQEVIYEQLDQKQRHKFHGLVAATLESTFPHLLESNSEDLGYHWEKAGDLPRAIDYFQIAAAKSRQEYDYESAINHYDHIAELCDSIGSDYKRAEAMLDSGTLTYELGLYDEAEVQLENALKYFRSVSNAISTAQCLMYLGMINLKKNNPIKALQFHSSALDLSRIANNLHQEGIHLNNVGRAIMRLGDYKQALEIFRKALELKKQVKDVYGLGFSFYFLALTHLLADQLPDAEQALQEAYYSWNQVANNDRVMCFYYYGKGILEFSRGSIREAEQLVQTALELSTRLMIRAEKIEHLSTLSRIKAKQDKKSEALHLSRQAISLLQKQKYIEESQQIYLNHHLILKENGDPEATTYLHSAHQNMMAAADSITDEHLKTRYLTSVKVNREIKHHLANQGTSIE</sequence>
<evidence type="ECO:0000259" key="6">
    <source>
        <dbReference type="PROSITE" id="PS50011"/>
    </source>
</evidence>
<dbReference type="InterPro" id="IPR011990">
    <property type="entry name" value="TPR-like_helical_dom_sf"/>
</dbReference>
<evidence type="ECO:0000256" key="4">
    <source>
        <dbReference type="PROSITE-ProRule" id="PRU10141"/>
    </source>
</evidence>
<dbReference type="PROSITE" id="PS00108">
    <property type="entry name" value="PROTEIN_KINASE_ST"/>
    <property type="match status" value="1"/>
</dbReference>
<dbReference type="Gene3D" id="3.40.50.300">
    <property type="entry name" value="P-loop containing nucleotide triphosphate hydrolases"/>
    <property type="match status" value="1"/>
</dbReference>
<feature type="domain" description="Protein kinase" evidence="6">
    <location>
        <begin position="11"/>
        <end position="339"/>
    </location>
</feature>
<dbReference type="EMBL" id="JBHPBY010000161">
    <property type="protein sequence ID" value="MFC1851183.1"/>
    <property type="molecule type" value="Genomic_DNA"/>
</dbReference>
<dbReference type="Pfam" id="PF00069">
    <property type="entry name" value="Pkinase"/>
    <property type="match status" value="2"/>
</dbReference>
<dbReference type="Gene3D" id="3.30.200.20">
    <property type="entry name" value="Phosphorylase Kinase, domain 1"/>
    <property type="match status" value="1"/>
</dbReference>
<evidence type="ECO:0000256" key="3">
    <source>
        <dbReference type="PROSITE-ProRule" id="PRU00339"/>
    </source>
</evidence>
<dbReference type="Pfam" id="PF13424">
    <property type="entry name" value="TPR_12"/>
    <property type="match status" value="1"/>
</dbReference>
<dbReference type="InterPro" id="IPR019734">
    <property type="entry name" value="TPR_rpt"/>
</dbReference>
<dbReference type="PROSITE" id="PS50005">
    <property type="entry name" value="TPR"/>
    <property type="match status" value="1"/>
</dbReference>
<dbReference type="InterPro" id="IPR000719">
    <property type="entry name" value="Prot_kinase_dom"/>
</dbReference>
<dbReference type="InterPro" id="IPR041664">
    <property type="entry name" value="AAA_16"/>
</dbReference>
<evidence type="ECO:0000313" key="8">
    <source>
        <dbReference type="Proteomes" id="UP001594351"/>
    </source>
</evidence>
<organism evidence="7 8">
    <name type="scientific">candidate division CSSED10-310 bacterium</name>
    <dbReference type="NCBI Taxonomy" id="2855610"/>
    <lineage>
        <taxon>Bacteria</taxon>
        <taxon>Bacteria division CSSED10-310</taxon>
    </lineage>
</organism>
<keyword evidence="2 4" id="KW-0067">ATP-binding</keyword>
<dbReference type="Pfam" id="PF13191">
    <property type="entry name" value="AAA_16"/>
    <property type="match status" value="1"/>
</dbReference>
<dbReference type="SUPFAM" id="SSF48452">
    <property type="entry name" value="TPR-like"/>
    <property type="match status" value="2"/>
</dbReference>
<keyword evidence="8" id="KW-1185">Reference proteome</keyword>
<dbReference type="PROSITE" id="PS50011">
    <property type="entry name" value="PROTEIN_KINASE_DOM"/>
    <property type="match status" value="1"/>
</dbReference>
<gene>
    <name evidence="7" type="ORF">ACFL27_13390</name>
</gene>
<keyword evidence="3" id="KW-0802">TPR repeat</keyword>
<dbReference type="SMART" id="SM00220">
    <property type="entry name" value="S_TKc"/>
    <property type="match status" value="1"/>
</dbReference>
<dbReference type="InterPro" id="IPR008271">
    <property type="entry name" value="Ser/Thr_kinase_AS"/>
</dbReference>
<dbReference type="SUPFAM" id="SSF52540">
    <property type="entry name" value="P-loop containing nucleoside triphosphate hydrolases"/>
    <property type="match status" value="1"/>
</dbReference>
<dbReference type="InterPro" id="IPR017441">
    <property type="entry name" value="Protein_kinase_ATP_BS"/>
</dbReference>
<dbReference type="Gene3D" id="1.25.40.10">
    <property type="entry name" value="Tetratricopeptide repeat domain"/>
    <property type="match status" value="2"/>
</dbReference>
<feature type="region of interest" description="Disordered" evidence="5">
    <location>
        <begin position="148"/>
        <end position="168"/>
    </location>
</feature>
<accession>A0ABV6YY98</accession>
<keyword evidence="7" id="KW-0418">Kinase</keyword>
<dbReference type="PANTHER" id="PTHR16305:SF28">
    <property type="entry name" value="GUANYLATE CYCLASE DOMAIN-CONTAINING PROTEIN"/>
    <property type="match status" value="1"/>
</dbReference>
<dbReference type="InterPro" id="IPR011009">
    <property type="entry name" value="Kinase-like_dom_sf"/>
</dbReference>
<keyword evidence="7" id="KW-0808">Transferase</keyword>
<protein>
    <submittedName>
        <fullName evidence="7">Protein kinase</fullName>
    </submittedName>
</protein>
<feature type="repeat" description="TPR" evidence="3">
    <location>
        <begin position="899"/>
        <end position="932"/>
    </location>
</feature>
<comment type="caution">
    <text evidence="7">The sequence shown here is derived from an EMBL/GenBank/DDBJ whole genome shotgun (WGS) entry which is preliminary data.</text>
</comment>
<dbReference type="PROSITE" id="PS00107">
    <property type="entry name" value="PROTEIN_KINASE_ATP"/>
    <property type="match status" value="1"/>
</dbReference>
<dbReference type="GO" id="GO:0016301">
    <property type="term" value="F:kinase activity"/>
    <property type="evidence" value="ECO:0007669"/>
    <property type="project" value="UniProtKB-KW"/>
</dbReference>
<evidence type="ECO:0000256" key="2">
    <source>
        <dbReference type="ARBA" id="ARBA00022840"/>
    </source>
</evidence>
<dbReference type="SMART" id="SM00028">
    <property type="entry name" value="TPR"/>
    <property type="match status" value="6"/>
</dbReference>
<dbReference type="Proteomes" id="UP001594351">
    <property type="component" value="Unassembled WGS sequence"/>
</dbReference>
<keyword evidence="1 4" id="KW-0547">Nucleotide-binding</keyword>